<keyword evidence="2 3" id="KW-0539">Nucleus</keyword>
<dbReference type="InterPro" id="IPR036600">
    <property type="entry name" value="PAH_sf"/>
</dbReference>
<evidence type="ECO:0000313" key="5">
    <source>
        <dbReference type="Proteomes" id="UP000327013"/>
    </source>
</evidence>
<evidence type="ECO:0000256" key="1">
    <source>
        <dbReference type="ARBA" id="ARBA00004123"/>
    </source>
</evidence>
<dbReference type="Pfam" id="PF02671">
    <property type="entry name" value="PAH"/>
    <property type="match status" value="1"/>
</dbReference>
<dbReference type="GO" id="GO:0006355">
    <property type="term" value="P:regulation of DNA-templated transcription"/>
    <property type="evidence" value="ECO:0007669"/>
    <property type="project" value="InterPro"/>
</dbReference>
<dbReference type="EMBL" id="CM017328">
    <property type="protein sequence ID" value="KAE8124142.1"/>
    <property type="molecule type" value="Genomic_DNA"/>
</dbReference>
<dbReference type="AlphaFoldDB" id="A0A5N6RPD8"/>
<sequence length="87" mass="10077">MSRIEQLLEDHSELRQGLMSLQKEIKATKLIKKIRGRLAIDYKRYKEILDGFCSGQNSMLKMIEEVAVLFADHLDLFVGFCEFLPDA</sequence>
<evidence type="ECO:0000256" key="3">
    <source>
        <dbReference type="PROSITE-ProRule" id="PRU00810"/>
    </source>
</evidence>
<dbReference type="Proteomes" id="UP000327013">
    <property type="component" value="Chromosome 8"/>
</dbReference>
<gene>
    <name evidence="4" type="ORF">FH972_019050</name>
</gene>
<dbReference type="PROSITE" id="PS51477">
    <property type="entry name" value="PAH"/>
    <property type="match status" value="1"/>
</dbReference>
<protein>
    <submittedName>
        <fullName evidence="4">Uncharacterized protein</fullName>
    </submittedName>
</protein>
<evidence type="ECO:0000256" key="2">
    <source>
        <dbReference type="ARBA" id="ARBA00023242"/>
    </source>
</evidence>
<proteinExistence type="predicted"/>
<dbReference type="SUPFAM" id="SSF47762">
    <property type="entry name" value="PAH2 domain"/>
    <property type="match status" value="1"/>
</dbReference>
<dbReference type="Gene3D" id="1.20.1160.11">
    <property type="entry name" value="Paired amphipathic helix"/>
    <property type="match status" value="1"/>
</dbReference>
<accession>A0A5N6RPD8</accession>
<evidence type="ECO:0000313" key="4">
    <source>
        <dbReference type="EMBL" id="KAE8124142.1"/>
    </source>
</evidence>
<name>A0A5N6RPD8_9ROSI</name>
<dbReference type="GO" id="GO:0005634">
    <property type="term" value="C:nucleus"/>
    <property type="evidence" value="ECO:0007669"/>
    <property type="project" value="UniProtKB-SubCell"/>
</dbReference>
<dbReference type="InterPro" id="IPR003822">
    <property type="entry name" value="PAH"/>
</dbReference>
<keyword evidence="5" id="KW-1185">Reference proteome</keyword>
<organism evidence="4 5">
    <name type="scientific">Carpinus fangiana</name>
    <dbReference type="NCBI Taxonomy" id="176857"/>
    <lineage>
        <taxon>Eukaryota</taxon>
        <taxon>Viridiplantae</taxon>
        <taxon>Streptophyta</taxon>
        <taxon>Embryophyta</taxon>
        <taxon>Tracheophyta</taxon>
        <taxon>Spermatophyta</taxon>
        <taxon>Magnoliopsida</taxon>
        <taxon>eudicotyledons</taxon>
        <taxon>Gunneridae</taxon>
        <taxon>Pentapetalae</taxon>
        <taxon>rosids</taxon>
        <taxon>fabids</taxon>
        <taxon>Fagales</taxon>
        <taxon>Betulaceae</taxon>
        <taxon>Carpinus</taxon>
    </lineage>
</organism>
<reference evidence="4 5" key="1">
    <citation type="submission" date="2019-06" db="EMBL/GenBank/DDBJ databases">
        <title>A chromosomal-level reference genome of Carpinus fangiana (Coryloideae, Betulaceae).</title>
        <authorList>
            <person name="Yang X."/>
            <person name="Wang Z."/>
            <person name="Zhang L."/>
            <person name="Hao G."/>
            <person name="Liu J."/>
            <person name="Yang Y."/>
        </authorList>
    </citation>
    <scope>NUCLEOTIDE SEQUENCE [LARGE SCALE GENOMIC DNA]</scope>
    <source>
        <strain evidence="4">Cfa_2016G</strain>
        <tissue evidence="4">Leaf</tissue>
    </source>
</reference>
<comment type="subcellular location">
    <subcellularLocation>
        <location evidence="1 3">Nucleus</location>
    </subcellularLocation>
</comment>